<keyword evidence="4 7" id="KW-0812">Transmembrane</keyword>
<evidence type="ECO:0000313" key="10">
    <source>
        <dbReference type="Proteomes" id="UP000295658"/>
    </source>
</evidence>
<keyword evidence="5 7" id="KW-1133">Transmembrane helix</keyword>
<dbReference type="HAMAP" id="MF_01394">
    <property type="entry name" value="NDH1_NuoA"/>
    <property type="match status" value="1"/>
</dbReference>
<name>A0A4R1QJA6_9BACL</name>
<dbReference type="Gene3D" id="1.20.58.1610">
    <property type="entry name" value="NADH:ubiquinone/plastoquinone oxidoreductase, chain 3"/>
    <property type="match status" value="1"/>
</dbReference>
<evidence type="ECO:0000256" key="8">
    <source>
        <dbReference type="RuleBase" id="RU003639"/>
    </source>
</evidence>
<protein>
    <recommendedName>
        <fullName evidence="7">NADH-quinone oxidoreductase subunit A</fullName>
        <ecNumber evidence="7">7.1.1.-</ecNumber>
    </recommendedName>
    <alternativeName>
        <fullName evidence="7">NADH dehydrogenase I subunit A</fullName>
    </alternativeName>
    <alternativeName>
        <fullName evidence="7">NDH-1 subunit A</fullName>
    </alternativeName>
    <alternativeName>
        <fullName evidence="7">NUO1</fullName>
    </alternativeName>
</protein>
<proteinExistence type="inferred from homology"/>
<dbReference type="Pfam" id="PF00507">
    <property type="entry name" value="Oxidored_q4"/>
    <property type="match status" value="1"/>
</dbReference>
<comment type="subcellular location">
    <subcellularLocation>
        <location evidence="7 8">Cell membrane</location>
        <topology evidence="7 8">Multi-pass membrane protein</topology>
    </subcellularLocation>
    <subcellularLocation>
        <location evidence="1">Membrane</location>
        <topology evidence="1">Multi-pass membrane protein</topology>
    </subcellularLocation>
</comment>
<comment type="similarity">
    <text evidence="2 7 8">Belongs to the complex I subunit 3 family.</text>
</comment>
<dbReference type="PANTHER" id="PTHR11058:SF9">
    <property type="entry name" value="NADH-UBIQUINONE OXIDOREDUCTASE CHAIN 3"/>
    <property type="match status" value="1"/>
</dbReference>
<keyword evidence="3 7" id="KW-0813">Transport</keyword>
<dbReference type="InterPro" id="IPR038430">
    <property type="entry name" value="NDAH_ubi_oxred_su3_sf"/>
</dbReference>
<evidence type="ECO:0000313" key="9">
    <source>
        <dbReference type="EMBL" id="TCL52741.1"/>
    </source>
</evidence>
<dbReference type="InterPro" id="IPR000440">
    <property type="entry name" value="NADH_UbQ/plastoQ_OxRdtase_su3"/>
</dbReference>
<gene>
    <name evidence="7" type="primary">nuoA</name>
    <name evidence="9" type="ORF">EDD69_102147</name>
</gene>
<dbReference type="Proteomes" id="UP000295658">
    <property type="component" value="Unassembled WGS sequence"/>
</dbReference>
<comment type="catalytic activity">
    <reaction evidence="7 8">
        <text>a quinone + NADH + 5 H(+)(in) = a quinol + NAD(+) + 4 H(+)(out)</text>
        <dbReference type="Rhea" id="RHEA:57888"/>
        <dbReference type="ChEBI" id="CHEBI:15378"/>
        <dbReference type="ChEBI" id="CHEBI:24646"/>
        <dbReference type="ChEBI" id="CHEBI:57540"/>
        <dbReference type="ChEBI" id="CHEBI:57945"/>
        <dbReference type="ChEBI" id="CHEBI:132124"/>
    </reaction>
</comment>
<dbReference type="AlphaFoldDB" id="A0A4R1QJA6"/>
<evidence type="ECO:0000256" key="3">
    <source>
        <dbReference type="ARBA" id="ARBA00022448"/>
    </source>
</evidence>
<feature type="transmembrane region" description="Helical" evidence="7">
    <location>
        <begin position="115"/>
        <end position="136"/>
    </location>
</feature>
<dbReference type="GO" id="GO:0008137">
    <property type="term" value="F:NADH dehydrogenase (ubiquinone) activity"/>
    <property type="evidence" value="ECO:0007669"/>
    <property type="project" value="InterPro"/>
</dbReference>
<dbReference type="EC" id="7.1.1.-" evidence="7"/>
<comment type="subunit">
    <text evidence="7">NDH-1 is composed of 14 different subunits. Subunits NuoA, H, J, K, L, M, N constitute the membrane sector of the complex.</text>
</comment>
<organism evidence="9 10">
    <name type="scientific">Thermolongibacillus altinsuensis</name>
    <dbReference type="NCBI Taxonomy" id="575256"/>
    <lineage>
        <taxon>Bacteria</taxon>
        <taxon>Bacillati</taxon>
        <taxon>Bacillota</taxon>
        <taxon>Bacilli</taxon>
        <taxon>Bacillales</taxon>
        <taxon>Anoxybacillaceae</taxon>
        <taxon>Thermolongibacillus</taxon>
    </lineage>
</organism>
<feature type="transmembrane region" description="Helical" evidence="7">
    <location>
        <begin position="60"/>
        <end position="84"/>
    </location>
</feature>
<feature type="transmembrane region" description="Helical" evidence="7">
    <location>
        <begin position="142"/>
        <end position="165"/>
    </location>
</feature>
<evidence type="ECO:0000256" key="4">
    <source>
        <dbReference type="ARBA" id="ARBA00022692"/>
    </source>
</evidence>
<dbReference type="InterPro" id="IPR023043">
    <property type="entry name" value="NAD(P)H_OxRDtase_bac/plastid"/>
</dbReference>
<keyword evidence="10" id="KW-1185">Reference proteome</keyword>
<reference evidence="9 10" key="1">
    <citation type="submission" date="2019-03" db="EMBL/GenBank/DDBJ databases">
        <title>Genomic Encyclopedia of Type Strains, Phase IV (KMG-IV): sequencing the most valuable type-strain genomes for metagenomic binning, comparative biology and taxonomic classification.</title>
        <authorList>
            <person name="Goeker M."/>
        </authorList>
    </citation>
    <scope>NUCLEOTIDE SEQUENCE [LARGE SCALE GENOMIC DNA]</scope>
    <source>
        <strain evidence="9 10">DSM 24979</strain>
    </source>
</reference>
<dbReference type="NCBIfam" id="NF005839">
    <property type="entry name" value="PRK07756.1"/>
    <property type="match status" value="1"/>
</dbReference>
<comment type="caution">
    <text evidence="9">The sequence shown here is derived from an EMBL/GenBank/DDBJ whole genome shotgun (WGS) entry which is preliminary data.</text>
</comment>
<comment type="function">
    <text evidence="7">NDH-1 shuttles electrons from NADH, via FMN and iron-sulfur (Fe-S) centers, to quinones in the respiratory chain. The immediate electron acceptor for the enzyme in this species is believed to be a menaquinone. Couples the redox reaction to proton translocation (for every two electrons transferred, four hydrogen ions are translocated across the cytoplasmic membrane), and thus conserves the redox energy in a proton gradient.</text>
</comment>
<dbReference type="GO" id="GO:0048038">
    <property type="term" value="F:quinone binding"/>
    <property type="evidence" value="ECO:0007669"/>
    <property type="project" value="UniProtKB-KW"/>
</dbReference>
<dbReference type="EMBL" id="SLUL01000002">
    <property type="protein sequence ID" value="TCL52741.1"/>
    <property type="molecule type" value="Genomic_DNA"/>
</dbReference>
<evidence type="ECO:0000256" key="6">
    <source>
        <dbReference type="ARBA" id="ARBA00023136"/>
    </source>
</evidence>
<evidence type="ECO:0000256" key="7">
    <source>
        <dbReference type="HAMAP-Rule" id="MF_01394"/>
    </source>
</evidence>
<evidence type="ECO:0000256" key="5">
    <source>
        <dbReference type="ARBA" id="ARBA00022989"/>
    </source>
</evidence>
<dbReference type="GO" id="GO:0005886">
    <property type="term" value="C:plasma membrane"/>
    <property type="evidence" value="ECO:0007669"/>
    <property type="project" value="UniProtKB-SubCell"/>
</dbReference>
<evidence type="ECO:0000256" key="2">
    <source>
        <dbReference type="ARBA" id="ARBA00008472"/>
    </source>
</evidence>
<accession>A0A4R1QJA6</accession>
<keyword evidence="7" id="KW-1003">Cell membrane</keyword>
<keyword evidence="7 8" id="KW-0520">NAD</keyword>
<evidence type="ECO:0000256" key="1">
    <source>
        <dbReference type="ARBA" id="ARBA00004141"/>
    </source>
</evidence>
<dbReference type="GO" id="GO:0030964">
    <property type="term" value="C:NADH dehydrogenase complex"/>
    <property type="evidence" value="ECO:0007669"/>
    <property type="project" value="TreeGrafter"/>
</dbReference>
<dbReference type="GO" id="GO:0050136">
    <property type="term" value="F:NADH dehydrogenase (quinone) (non-electrogenic) activity"/>
    <property type="evidence" value="ECO:0007669"/>
    <property type="project" value="UniProtKB-UniRule"/>
</dbReference>
<keyword evidence="6 7" id="KW-0472">Membrane</keyword>
<keyword evidence="7 8" id="KW-0874">Quinone</keyword>
<keyword evidence="7" id="KW-1278">Translocase</keyword>
<sequence length="173" mass="19768">MRSVAFMICLILERLLSTRIVINVIMLSVTSRNNMTISKNLYKGTKGADGALLNVYLNNYLIVFVFLCLGVLLPVVALTAGRFLRPHAPNAAKQTTYESGIEPFHDSRVQFNIRYYIFALLFVIFDVETVFLYPWAVAYDKLGAFALIEMLIFVVMLLIGLVYAWKKKVLKWM</sequence>
<dbReference type="PANTHER" id="PTHR11058">
    <property type="entry name" value="NADH-UBIQUINONE OXIDOREDUCTASE CHAIN 3"/>
    <property type="match status" value="1"/>
</dbReference>